<feature type="transmembrane region" description="Helical" evidence="5">
    <location>
        <begin position="6"/>
        <end position="22"/>
    </location>
</feature>
<dbReference type="PANTHER" id="PTHR13325">
    <property type="entry name" value="PROTEASE M50 MEMBRANE-BOUND TRANSCRIPTION FACTOR SITE 2 PROTEASE"/>
    <property type="match status" value="1"/>
</dbReference>
<dbReference type="Gene3D" id="2.30.42.10">
    <property type="match status" value="3"/>
</dbReference>
<dbReference type="GO" id="GO:0004222">
    <property type="term" value="F:metalloendopeptidase activity"/>
    <property type="evidence" value="ECO:0007669"/>
    <property type="project" value="InterPro"/>
</dbReference>
<dbReference type="GO" id="GO:0005737">
    <property type="term" value="C:cytoplasm"/>
    <property type="evidence" value="ECO:0007669"/>
    <property type="project" value="TreeGrafter"/>
</dbReference>
<dbReference type="InterPro" id="IPR008915">
    <property type="entry name" value="Peptidase_M50"/>
</dbReference>
<feature type="transmembrane region" description="Helical" evidence="5">
    <location>
        <begin position="467"/>
        <end position="487"/>
    </location>
</feature>
<dbReference type="OrthoDB" id="15212at2157"/>
<dbReference type="AlphaFoldDB" id="A0A0W1R640"/>
<gene>
    <name evidence="7" type="ORF">AUR64_13920</name>
</gene>
<dbReference type="CDD" id="cd06159">
    <property type="entry name" value="S2P-M50_PDZ_Arch"/>
    <property type="match status" value="1"/>
</dbReference>
<dbReference type="InterPro" id="IPR001193">
    <property type="entry name" value="MBTPS2"/>
</dbReference>
<feature type="transmembrane region" description="Helical" evidence="5">
    <location>
        <begin position="499"/>
        <end position="525"/>
    </location>
</feature>
<dbReference type="PANTHER" id="PTHR13325:SF3">
    <property type="entry name" value="MEMBRANE-BOUND TRANSCRIPTION FACTOR SITE-2 PROTEASE"/>
    <property type="match status" value="1"/>
</dbReference>
<evidence type="ECO:0000256" key="1">
    <source>
        <dbReference type="ARBA" id="ARBA00004127"/>
    </source>
</evidence>
<keyword evidence="4 5" id="KW-0472">Membrane</keyword>
<evidence type="ECO:0000256" key="2">
    <source>
        <dbReference type="ARBA" id="ARBA00022692"/>
    </source>
</evidence>
<feature type="transmembrane region" description="Helical" evidence="5">
    <location>
        <begin position="183"/>
        <end position="204"/>
    </location>
</feature>
<feature type="transmembrane region" description="Helical" evidence="5">
    <location>
        <begin position="61"/>
        <end position="83"/>
    </location>
</feature>
<keyword evidence="8" id="KW-1185">Reference proteome</keyword>
<accession>A0A0W1R640</accession>
<dbReference type="PROSITE" id="PS50106">
    <property type="entry name" value="PDZ"/>
    <property type="match status" value="1"/>
</dbReference>
<dbReference type="InterPro" id="IPR041489">
    <property type="entry name" value="PDZ_6"/>
</dbReference>
<reference evidence="7 8" key="1">
    <citation type="submission" date="2015-12" db="EMBL/GenBank/DDBJ databases">
        <title>Haloprofundus marisrubri gen. nov., sp. nov., an extremely halophilic archaeon isolated from the Discovery deep brine-seawater interface in the Red Sea.</title>
        <authorList>
            <person name="Zhang G."/>
            <person name="Stingl U."/>
            <person name="Rashid M."/>
        </authorList>
    </citation>
    <scope>NUCLEOTIDE SEQUENCE [LARGE SCALE GENOMIC DNA]</scope>
    <source>
        <strain evidence="7 8">SB9</strain>
    </source>
</reference>
<keyword evidence="7" id="KW-0378">Hydrolase</keyword>
<evidence type="ECO:0000256" key="5">
    <source>
        <dbReference type="SAM" id="Phobius"/>
    </source>
</evidence>
<evidence type="ECO:0000259" key="6">
    <source>
        <dbReference type="PROSITE" id="PS50106"/>
    </source>
</evidence>
<dbReference type="GO" id="GO:0012505">
    <property type="term" value="C:endomembrane system"/>
    <property type="evidence" value="ECO:0007669"/>
    <property type="project" value="UniProtKB-SubCell"/>
</dbReference>
<dbReference type="GO" id="GO:0016020">
    <property type="term" value="C:membrane"/>
    <property type="evidence" value="ECO:0007669"/>
    <property type="project" value="InterPro"/>
</dbReference>
<keyword evidence="7" id="KW-0482">Metalloprotease</keyword>
<dbReference type="InterPro" id="IPR001478">
    <property type="entry name" value="PDZ"/>
</dbReference>
<evidence type="ECO:0000313" key="7">
    <source>
        <dbReference type="EMBL" id="KTG08904.1"/>
    </source>
</evidence>
<feature type="transmembrane region" description="Helical" evidence="5">
    <location>
        <begin position="113"/>
        <end position="132"/>
    </location>
</feature>
<evidence type="ECO:0000256" key="3">
    <source>
        <dbReference type="ARBA" id="ARBA00022989"/>
    </source>
</evidence>
<protein>
    <submittedName>
        <fullName evidence="7">Metalloprotease</fullName>
    </submittedName>
</protein>
<evidence type="ECO:0000313" key="8">
    <source>
        <dbReference type="Proteomes" id="UP000054387"/>
    </source>
</evidence>
<proteinExistence type="predicted"/>
<comment type="caution">
    <text evidence="7">The sequence shown here is derived from an EMBL/GenBank/DDBJ whole genome shotgun (WGS) entry which is preliminary data.</text>
</comment>
<dbReference type="GO" id="GO:0031293">
    <property type="term" value="P:membrane protein intracellular domain proteolysis"/>
    <property type="evidence" value="ECO:0007669"/>
    <property type="project" value="TreeGrafter"/>
</dbReference>
<keyword evidence="2 5" id="KW-0812">Transmembrane</keyword>
<dbReference type="Pfam" id="PF17820">
    <property type="entry name" value="PDZ_6"/>
    <property type="match status" value="1"/>
</dbReference>
<name>A0A0W1R640_9EURY</name>
<dbReference type="EMBL" id="LOPU01000029">
    <property type="protein sequence ID" value="KTG08904.1"/>
    <property type="molecule type" value="Genomic_DNA"/>
</dbReference>
<keyword evidence="7" id="KW-0645">Protease</keyword>
<feature type="domain" description="PDZ" evidence="6">
    <location>
        <begin position="253"/>
        <end position="313"/>
    </location>
</feature>
<dbReference type="SUPFAM" id="SSF50156">
    <property type="entry name" value="PDZ domain-like"/>
    <property type="match status" value="3"/>
</dbReference>
<dbReference type="STRING" id="1514971.AUR64_13920"/>
<dbReference type="Proteomes" id="UP000054387">
    <property type="component" value="Unassembled WGS sequence"/>
</dbReference>
<evidence type="ECO:0000256" key="4">
    <source>
        <dbReference type="ARBA" id="ARBA00023136"/>
    </source>
</evidence>
<feature type="transmembrane region" description="Helical" evidence="5">
    <location>
        <begin position="568"/>
        <end position="589"/>
    </location>
</feature>
<sequence length="595" mass="61815">MNTLLWVLIGVVLYTVLLLLLRQRGLLPSSVKIQGPLMTIHTRRGRAFLNWLAGPKRFWRAWSNIGVGIALVVMVGTFVLLVLRGVQIVQNPPAPTAVNAPRNVLVIPGVNDFLPLSVAPEILLGLLVGLVVHEGGHGLLCRVEDIDIESMGIVLLTILPVGAFVEPDEESQRKASRGGRTRMFAAGVTNNLAVTAIALALLFGPVTGAIAAAPGAAVDTTFQNSAAADAGIGAGDRIVGFDGANITSAEDLQNSLRDSDAANVTITLANGTEKTVQRSLLVTAMSPNSPLAGDGPTGVETNDTIVAVNGTTVNTESGLREAVVDRPLVTLTVEDTDGERSNVTGPMGVLLGVSPNGALSEQTGVPGGEQVVVTSIDGERTLNYTDVQTALDGGQPGDEVNVTAYVDGQLETHSVTLNPANDGTGRGLVGVTQGPELSGISVNSLGVVSYPAEQFLGILGGDVQGGLFSQVLFILFLPFAGTVVPGLESNFAGFVATNASFYTVSGPLSVLGGGVLILANVLFWVGWINLNLAFFNCIPAFPLDGGRILRTSTEAIVSRLPVDGKQQLTSTITTSIGLLMLVSLLLLMFGPQLLS</sequence>
<keyword evidence="3 5" id="KW-1133">Transmembrane helix</keyword>
<dbReference type="Pfam" id="PF02163">
    <property type="entry name" value="Peptidase_M50"/>
    <property type="match status" value="1"/>
</dbReference>
<dbReference type="InterPro" id="IPR036034">
    <property type="entry name" value="PDZ_sf"/>
</dbReference>
<dbReference type="RefSeq" id="WP_058582057.1">
    <property type="nucleotide sequence ID" value="NZ_LOPU01000029.1"/>
</dbReference>
<comment type="subcellular location">
    <subcellularLocation>
        <location evidence="1">Endomembrane system</location>
        <topology evidence="1">Multi-pass membrane protein</topology>
    </subcellularLocation>
</comment>
<organism evidence="7 8">
    <name type="scientific">Haloprofundus marisrubri</name>
    <dbReference type="NCBI Taxonomy" id="1514971"/>
    <lineage>
        <taxon>Archaea</taxon>
        <taxon>Methanobacteriati</taxon>
        <taxon>Methanobacteriota</taxon>
        <taxon>Stenosarchaea group</taxon>
        <taxon>Halobacteria</taxon>
        <taxon>Halobacteriales</taxon>
        <taxon>Haloferacaceae</taxon>
        <taxon>Haloprofundus</taxon>
    </lineage>
</organism>